<protein>
    <submittedName>
        <fullName evidence="2">Uncharacterized protein</fullName>
    </submittedName>
</protein>
<reference evidence="2" key="1">
    <citation type="journal article" date="2014" name="Int. J. Syst. Evol. Microbiol.">
        <title>Complete genome sequence of Corynebacterium casei LMG S-19264T (=DSM 44701T), isolated from a smear-ripened cheese.</title>
        <authorList>
            <consortium name="US DOE Joint Genome Institute (JGI-PGF)"/>
            <person name="Walter F."/>
            <person name="Albersmeier A."/>
            <person name="Kalinowski J."/>
            <person name="Ruckert C."/>
        </authorList>
    </citation>
    <scope>NUCLEOTIDE SEQUENCE</scope>
    <source>
        <strain evidence="2">CGMCC 4.7430</strain>
    </source>
</reference>
<proteinExistence type="predicted"/>
<dbReference type="RefSeq" id="WP_189137838.1">
    <property type="nucleotide sequence ID" value="NZ_BMNK01000002.1"/>
</dbReference>
<comment type="caution">
    <text evidence="2">The sequence shown here is derived from an EMBL/GenBank/DDBJ whole genome shotgun (WGS) entry which is preliminary data.</text>
</comment>
<name>A0A918A2M6_9ACTN</name>
<feature type="chain" id="PRO_5037701689" evidence="1">
    <location>
        <begin position="26"/>
        <end position="89"/>
    </location>
</feature>
<organism evidence="2 3">
    <name type="scientific">Nonomuraea glycinis</name>
    <dbReference type="NCBI Taxonomy" id="2047744"/>
    <lineage>
        <taxon>Bacteria</taxon>
        <taxon>Bacillati</taxon>
        <taxon>Actinomycetota</taxon>
        <taxon>Actinomycetes</taxon>
        <taxon>Streptosporangiales</taxon>
        <taxon>Streptosporangiaceae</taxon>
        <taxon>Nonomuraea</taxon>
    </lineage>
</organism>
<gene>
    <name evidence="2" type="ORF">GCM10012278_16300</name>
</gene>
<keyword evidence="3" id="KW-1185">Reference proteome</keyword>
<accession>A0A918A2M6</accession>
<sequence>MIRRILAGAAIVGLALGFSAAAASADVGPNTYNGGQAVLSQFSIVDDVTALNDVANDSLKYINVGSIGNLQNVDLDLLNNQQGNFDHRH</sequence>
<keyword evidence="1" id="KW-0732">Signal</keyword>
<dbReference type="EMBL" id="BMNK01000002">
    <property type="protein sequence ID" value="GGP03752.1"/>
    <property type="molecule type" value="Genomic_DNA"/>
</dbReference>
<dbReference type="Proteomes" id="UP000660745">
    <property type="component" value="Unassembled WGS sequence"/>
</dbReference>
<evidence type="ECO:0000313" key="3">
    <source>
        <dbReference type="Proteomes" id="UP000660745"/>
    </source>
</evidence>
<feature type="signal peptide" evidence="1">
    <location>
        <begin position="1"/>
        <end position="25"/>
    </location>
</feature>
<reference evidence="2" key="2">
    <citation type="submission" date="2020-09" db="EMBL/GenBank/DDBJ databases">
        <authorList>
            <person name="Sun Q."/>
            <person name="Zhou Y."/>
        </authorList>
    </citation>
    <scope>NUCLEOTIDE SEQUENCE</scope>
    <source>
        <strain evidence="2">CGMCC 4.7430</strain>
    </source>
</reference>
<evidence type="ECO:0000256" key="1">
    <source>
        <dbReference type="SAM" id="SignalP"/>
    </source>
</evidence>
<dbReference type="AlphaFoldDB" id="A0A918A2M6"/>
<evidence type="ECO:0000313" key="2">
    <source>
        <dbReference type="EMBL" id="GGP03752.1"/>
    </source>
</evidence>